<proteinExistence type="predicted"/>
<reference evidence="1" key="1">
    <citation type="submission" date="2020-02" db="EMBL/GenBank/DDBJ databases">
        <authorList>
            <person name="Meier V. D."/>
        </authorList>
    </citation>
    <scope>NUCLEOTIDE SEQUENCE</scope>
    <source>
        <strain evidence="1">AVDCRST_MAG77</strain>
    </source>
</reference>
<organism evidence="1">
    <name type="scientific">uncultured Chloroflexota bacterium</name>
    <dbReference type="NCBI Taxonomy" id="166587"/>
    <lineage>
        <taxon>Bacteria</taxon>
        <taxon>Bacillati</taxon>
        <taxon>Chloroflexota</taxon>
        <taxon>environmental samples</taxon>
    </lineage>
</organism>
<dbReference type="EMBL" id="CADCTC010000225">
    <property type="protein sequence ID" value="CAA9285386.1"/>
    <property type="molecule type" value="Genomic_DNA"/>
</dbReference>
<name>A0A6J4JRQ9_9CHLR</name>
<feature type="non-terminal residue" evidence="1">
    <location>
        <position position="1"/>
    </location>
</feature>
<protein>
    <submittedName>
        <fullName evidence="1">Uncharacterized protein</fullName>
    </submittedName>
</protein>
<evidence type="ECO:0000313" key="1">
    <source>
        <dbReference type="EMBL" id="CAA9285386.1"/>
    </source>
</evidence>
<feature type="non-terminal residue" evidence="1">
    <location>
        <position position="43"/>
    </location>
</feature>
<dbReference type="AlphaFoldDB" id="A0A6J4JRQ9"/>
<gene>
    <name evidence="1" type="ORF">AVDCRST_MAG77-4228</name>
</gene>
<sequence length="43" mass="4507">WACAVLGARPAWTPRLPASVREPAAGQSTIVCHQRSAVPHGSN</sequence>
<accession>A0A6J4JRQ9</accession>